<evidence type="ECO:0000256" key="2">
    <source>
        <dbReference type="SAM" id="MobiDB-lite"/>
    </source>
</evidence>
<feature type="region of interest" description="Disordered" evidence="2">
    <location>
        <begin position="2063"/>
        <end position="2137"/>
    </location>
</feature>
<dbReference type="GO" id="GO:0003700">
    <property type="term" value="F:DNA-binding transcription factor activity"/>
    <property type="evidence" value="ECO:0007669"/>
    <property type="project" value="TreeGrafter"/>
</dbReference>
<evidence type="ECO:0000256" key="1">
    <source>
        <dbReference type="ARBA" id="ARBA00023125"/>
    </source>
</evidence>
<dbReference type="SMART" id="SM00530">
    <property type="entry name" value="HTH_XRE"/>
    <property type="match status" value="6"/>
</dbReference>
<dbReference type="GO" id="GO:0005829">
    <property type="term" value="C:cytosol"/>
    <property type="evidence" value="ECO:0007669"/>
    <property type="project" value="TreeGrafter"/>
</dbReference>
<evidence type="ECO:0000313" key="6">
    <source>
        <dbReference type="Proteomes" id="UP000006728"/>
    </source>
</evidence>
<feature type="compositionally biased region" description="Low complexity" evidence="2">
    <location>
        <begin position="655"/>
        <end position="675"/>
    </location>
</feature>
<dbReference type="KEGG" id="sen:SACE_5523"/>
<evidence type="ECO:0000313" key="5">
    <source>
        <dbReference type="EMBL" id="CAM04715.1"/>
    </source>
</evidence>
<dbReference type="Pfam" id="PF13560">
    <property type="entry name" value="HTH_31"/>
    <property type="match status" value="6"/>
</dbReference>
<keyword evidence="1" id="KW-0238">DNA-binding</keyword>
<feature type="compositionally biased region" description="Low complexity" evidence="2">
    <location>
        <begin position="403"/>
        <end position="421"/>
    </location>
</feature>
<feature type="region of interest" description="Disordered" evidence="2">
    <location>
        <begin position="2751"/>
        <end position="2770"/>
    </location>
</feature>
<feature type="compositionally biased region" description="Basic and acidic residues" evidence="2">
    <location>
        <begin position="5516"/>
        <end position="5528"/>
    </location>
</feature>
<feature type="compositionally biased region" description="Low complexity" evidence="2">
    <location>
        <begin position="2751"/>
        <end position="2767"/>
    </location>
</feature>
<gene>
    <name evidence="5" type="ordered locus">SACE_5523</name>
</gene>
<dbReference type="Pfam" id="PF22596">
    <property type="entry name" value="Scabin-like"/>
    <property type="match status" value="1"/>
</dbReference>
<accession>A4FKZ0</accession>
<dbReference type="SUPFAM" id="SSF47413">
    <property type="entry name" value="lambda repressor-like DNA-binding domains"/>
    <property type="match status" value="5"/>
</dbReference>
<feature type="compositionally biased region" description="Low complexity" evidence="2">
    <location>
        <begin position="360"/>
        <end position="369"/>
    </location>
</feature>
<dbReference type="Proteomes" id="UP000006728">
    <property type="component" value="Chromosome"/>
</dbReference>
<feature type="region of interest" description="Disordered" evidence="2">
    <location>
        <begin position="793"/>
        <end position="897"/>
    </location>
</feature>
<keyword evidence="3" id="KW-0812">Transmembrane</keyword>
<keyword evidence="6" id="KW-1185">Reference proteome</keyword>
<keyword evidence="3" id="KW-1133">Transmembrane helix</keyword>
<dbReference type="CDD" id="cd00093">
    <property type="entry name" value="HTH_XRE"/>
    <property type="match status" value="6"/>
</dbReference>
<dbReference type="eggNOG" id="COG1396">
    <property type="taxonomic scope" value="Bacteria"/>
</dbReference>
<feature type="region of interest" description="Disordered" evidence="2">
    <location>
        <begin position="2007"/>
        <end position="2028"/>
    </location>
</feature>
<feature type="region of interest" description="Disordered" evidence="2">
    <location>
        <begin position="3632"/>
        <end position="3703"/>
    </location>
</feature>
<dbReference type="InterPro" id="IPR010982">
    <property type="entry name" value="Lambda_DNA-bd_dom_sf"/>
</dbReference>
<dbReference type="PROSITE" id="PS50943">
    <property type="entry name" value="HTH_CROC1"/>
    <property type="match status" value="6"/>
</dbReference>
<dbReference type="HOGENOM" id="CLU_223064_0_0_11"/>
<feature type="compositionally biased region" description="Low complexity" evidence="2">
    <location>
        <begin position="2094"/>
        <end position="2109"/>
    </location>
</feature>
<reference evidence="5 6" key="1">
    <citation type="journal article" date="2007" name="Nat. Biotechnol.">
        <title>Complete genome sequence of the erythromycin-producing bacterium Saccharopolyspora erythraea NRRL23338.</title>
        <authorList>
            <person name="Oliynyk M."/>
            <person name="Samborskyy M."/>
            <person name="Lester J.B."/>
            <person name="Mironenko T."/>
            <person name="Scott N."/>
            <person name="Dickens S."/>
            <person name="Haydock S.F."/>
            <person name="Leadlay P.F."/>
        </authorList>
    </citation>
    <scope>NUCLEOTIDE SEQUENCE [LARGE SCALE GENOMIC DNA]</scope>
    <source>
        <strain evidence="6">ATCC 11635 / DSM 40517 / JCM 4748 / NBRC 13426 / NCIMB 8594 / NRRL 2338</strain>
    </source>
</reference>
<feature type="domain" description="HTH cro/C1-type" evidence="4">
    <location>
        <begin position="1286"/>
        <end position="1340"/>
    </location>
</feature>
<dbReference type="InterPro" id="IPR001387">
    <property type="entry name" value="Cro/C1-type_HTH"/>
</dbReference>
<feature type="compositionally biased region" description="Low complexity" evidence="2">
    <location>
        <begin position="820"/>
        <end position="857"/>
    </location>
</feature>
<feature type="compositionally biased region" description="Gly residues" evidence="2">
    <location>
        <begin position="450"/>
        <end position="460"/>
    </location>
</feature>
<feature type="domain" description="HTH cro/C1-type" evidence="4">
    <location>
        <begin position="1116"/>
        <end position="1176"/>
    </location>
</feature>
<feature type="compositionally biased region" description="Low complexity" evidence="2">
    <location>
        <begin position="3670"/>
        <end position="3682"/>
    </location>
</feature>
<feature type="region of interest" description="Disordered" evidence="2">
    <location>
        <begin position="4688"/>
        <end position="4708"/>
    </location>
</feature>
<dbReference type="EMBL" id="AM420293">
    <property type="protein sequence ID" value="CAM04715.1"/>
    <property type="molecule type" value="Genomic_DNA"/>
</dbReference>
<organism evidence="5 6">
    <name type="scientific">Saccharopolyspora erythraea (strain ATCC 11635 / DSM 40517 / JCM 4748 / NBRC 13426 / NCIMB 8594 / NRRL 2338)</name>
    <dbReference type="NCBI Taxonomy" id="405948"/>
    <lineage>
        <taxon>Bacteria</taxon>
        <taxon>Bacillati</taxon>
        <taxon>Actinomycetota</taxon>
        <taxon>Actinomycetes</taxon>
        <taxon>Pseudonocardiales</taxon>
        <taxon>Pseudonocardiaceae</taxon>
        <taxon>Saccharopolyspora</taxon>
    </lineage>
</organism>
<feature type="compositionally biased region" description="Gly residues" evidence="2">
    <location>
        <begin position="544"/>
        <end position="564"/>
    </location>
</feature>
<dbReference type="Gene3D" id="3.90.210.10">
    <property type="entry name" value="Heat-Labile Enterotoxin, subunit A"/>
    <property type="match status" value="1"/>
</dbReference>
<feature type="compositionally biased region" description="Gly residues" evidence="2">
    <location>
        <begin position="469"/>
        <end position="479"/>
    </location>
</feature>
<evidence type="ECO:0000259" key="4">
    <source>
        <dbReference type="PROSITE" id="PS50943"/>
    </source>
</evidence>
<proteinExistence type="predicted"/>
<dbReference type="SUPFAM" id="SSF56399">
    <property type="entry name" value="ADP-ribosylation"/>
    <property type="match status" value="1"/>
</dbReference>
<evidence type="ECO:0000256" key="3">
    <source>
        <dbReference type="SAM" id="Phobius"/>
    </source>
</evidence>
<feature type="domain" description="HTH cro/C1-type" evidence="4">
    <location>
        <begin position="1206"/>
        <end position="1263"/>
    </location>
</feature>
<feature type="compositionally biased region" description="Basic and acidic residues" evidence="2">
    <location>
        <begin position="864"/>
        <end position="876"/>
    </location>
</feature>
<dbReference type="GO" id="GO:0003677">
    <property type="term" value="F:DNA binding"/>
    <property type="evidence" value="ECO:0007669"/>
    <property type="project" value="UniProtKB-KW"/>
</dbReference>
<dbReference type="Gene3D" id="1.10.260.40">
    <property type="entry name" value="lambda repressor-like DNA-binding domains"/>
    <property type="match status" value="6"/>
</dbReference>
<feature type="compositionally biased region" description="Polar residues" evidence="2">
    <location>
        <begin position="4667"/>
        <end position="4678"/>
    </location>
</feature>
<feature type="domain" description="HTH cro/C1-type" evidence="4">
    <location>
        <begin position="1602"/>
        <end position="1656"/>
    </location>
</feature>
<sequence>MVVVVVSIRFTEEQRKLLLVVLGDDPTDADEGWLFWVGEQLEVKAVDVAEVGVVLRELVGRVLSEFSGKAADRFEEQWVGFELFLERGGAVLSGVGEKVREWALQVQYLKLMTLYGLNLLLAEMAWAVAMAALSFGAGVGAWLAFRFAVMRFLLRSWWGQLFVRLAMAEVAGVGVQLVLDPAVQGTQIAMGTRKPDEWDEKATVDAVGVGAVSGLFALPMAALGNVVGNAVSGVLVRGLGGAVDEEVLVAAARHAVAEHAEKYPISAMARFADAVGQSVKDYGGMSLGGMWAARVGSGLGEAIGEGLTEMFGEWAYTGEFNVFSGTAGSFDRVGEWVGEMGGLGLAGSLLPGGGSPYVASGAGSGSDSDLAPLVGKPSDLDDDAGDDSGYDSGYGSGGDSDAESVWSDEGSGSGSGVEVSGPLGGGAGWSTGPGLGAGAGAGVGESVSAGGGVSGPGGSSTAGAVAGASAGGLAGGSETSGGPSKGAAPAVGGGVSAAAQPGPGTGPVESSGGPGVSPVGGVTGAVPVSQGSVSQGSVSSGTGPAAGGAAGGEHGHGPGVSGSGAVAGVGAVPAASVDGGPVVSSAGSRTGGVVDPATNAGEVWAGDVEGVRSQTPPPPYTEFDTGAFSAPDVSVPPPAYSETEPGTVHSGQDGSGVDSAVGAGDGSGAQTSVPGAVPVGGATAVGSGAAPSLAGLPSGGTEGARVVRVPEPTTGAGTEGVSAEQVRAQLGTGVPSAGGPVVVASQAASGGGVVMSPEQAKTLARELNNDVVVLTPGRRGPRWMRFPANAADGLAVRPSKPDTSPTATRTDLGSLTHASTAAPETAKTPTPTPTGPETVTATADGSTGHTTTTMAAGKPGDLARPADRESTADRRGAGASRKPVTARGHGRSVTLDEGRFPKDESALTVFAAGSARGRWIEGRLLSGEALDAALAARRGGDRRPLRLVACDSAVGGWESDAGRAAVRSGLPVLGVRGWVWQAKRGGRYPEGMASAAMVDGSGRPVLPPNGGYVLFVPGKPEPYDLGSYVPVSLGEVVAAVAAGDMARLDELIANAEATAITAAAVGRMSTTGDAHAAEVYNGADTDWAHWADTDTSHTATGEQTLAQQRVVLGAALKRLRKAKKLAQRDIATWLKEGGEDRGAQSTVSLIESGRYPPNRRELLIMLNAYGVSREERARLQALHDAVDSTRSAPESDRKRAELGNKLKEFREAARLTKAGAARAASLRVKQGGNAISRIENGGIPEKEQLRALLEVYRVPEEEREELEALRDAVDPTRLSGVLGARLKLLRERAKLSQCGAAAVSGVSRTRISAGETGRAVPSVEQLGALLNVYDVSSEVRAEVEALWREAVASGGDGAAVPGAGEGHAGDGGPEAELLRELDSLLRWLHAAPEVLPGLRVQLDEFRADVAELVVRGWPVPYVEAQLGVVRGLAERVRSSAFGFSEEEVRRLGWEVLLGHVEVARESLLQWDEGSVARWFAAADEFLGPWRAYEPLRVLMAHHFMLSPGDQAGAEALREQFRPYVPGGVRGGAGPEPDGDGVSRSPVQAAEGMASDGLEGPADAVREENRQAMLARLERLAAPTDDGIELGSATERISLGARLKTLRDAAGLSQRDAATLSGVDHREISHYELGERVPSEQRLGALLDAYDVPVAERTEIEALRDATVPIPGGQSPSQLGSKLTMLREAAGLSQRAAATQMRIDGINQASISAFESGRAVPSVERLGALLNVYRVSIEESAEVEALRDAAVSVPGEQELAQRRGVLGARLKLLRERAKLSQRGAAAVSGVSRTRISDFETGRDVPSVEKLGALLNVYDVSSEVRAEVEALCREAVASGGDGAAVPGAGEGHAGDGGPEAELLRELDSLLRWLHAAPEVLPGLRVQLDEFRADVAELVVRGWPVPYVEAQLGVVRGLAERVRSSAFGFSEEEVRRLGWEVLLGHVEVARESLLQWDEGSVARWFAAADEFLGPWRAYEPLRVLMAHHFMLSPGDQAGAEALREQFRPYVPGGVRGGAGPEPDGDGVSRSPVQAAEGMASDGLEGPADAVREENRQAMLARLEQLAGTGEDGAGPRSAVDTGDNRQGVDEYAGSVTASEPGSESDSSSVAGVEHIEEYEHTDQDDSSSAPSGTSARDDAERAAYEAAGPLVTAAFGGREESAAAVFQEHREAIGRWLVKHAGTPRAVHEFTAMWNELERPEPESAERRAAPDEAVAAFRHLSVWARELHGSVNLGAAIAAGAEQVRDAARATLNLPGSELVGEAGARAARVAAAMEEMVAYRSYEDGMTPGAAQAPEFASKLRDTYRRLLSEDAFQQESEVERFLSFYAAPLQRATTWLESLGTAGREMAKRRDQARELFGADFADLARSDAERNLLDDLVDLVAHRNVGAEWETPPDELRALARDMREDFEELRWVVDVPAPVALDRVLHARWHETVEVARTTLGTLTEGQRTIAYRLASAFLGEPQPSRLSADAHAAHAAWLYDWAVRYRGTDEAAKRFSGWNGHVLAEMRVTLDWPSVVSDPSVQYYRSRSPVWAAARQEALRAVRRSMRRGAEWLREQARTLLAFPSSGPRLSGELARRRIGLQRRVTEILAWNLEVLRDPALVQPKAVRIRAELDRIDEVAQDGSAARGVHAMIDAYEASTEDAFVSASLGLALVDVDFGQYRDDGGRLLLASRFGLPGAPYGPAERALLDDLVNLLAVRMASGMPESAARDLAESLARDSHMPRTRTNPPDYIAREIVERLADEAGLESAADGSASAPGADAEPPAAPSWLTEINAFREQYARFFDELWADAGARSLSEVEYATKLGHSVFGDLSGLEAAAAEVAEDLVLAHGELMRRHGDGFEESGPERADAFRADWGSEFHTGLRAVAGKVLGQLLPEEPAPESVVRAFSRVPRWRESIDEAYAELHSLVPRWLDKAREELGLPLPEPELSGGLEYEASKLRDELAALVAFEASGSPRNLLRLWQPGDDIKKFAEGLRQEYQEVLTRATNDPDGALVLEYFRDDCRARVDEAKEGLDKLFRSVRDRWIARGREQLGGETFLPELSEARSQLLDDLAVTVGHRMQDRSNQALASAVNLLAENDSEVLETWRGQGHADLGAVLAQSALERDASDWVARLAGYAPHLRADIRSALHALATVEADTAQYWREEGARELVVSDDEHVPDVVASIAGYWLLAHPWPQAADLATQAREAFNVLRDRFDPPLEVVEALLSDDADDSDGSLDYDSASDGWFTPDTRDIDEIDAYVDARAPMAEGVWKGADGRDRPGDPQTWRDWIEHGEELYAWLEKARRMGWWRGRLLARIAALKAEYRLGMTGELAEPHESEPRFELAAEPPYTPEHVANLRDSFGTYALEVLLPLADMLGDGLGDLGAASGVRRMARSLERDVRRFVTAVHDLSARAERDGSVPAQEFESLVRWAGRIQSFVSRNLDGFGFLHSDRDAANALPRVIHSDIRFNVLLAASDIPGRLVSTVRPRYAFDAAVVEVDPNALRRLQDSIQAEGLLWRVDRELLFRKDSRTPAEIKEARGFAPRSSDLAVSLWGYQQVPGESGLVSVSRSESLAAEFRMGGVHYESEYVYEIDALGGIDLVATLGRWTLLPYQQEVVFPGGILWEFVRGWRMVRDGKLGEFTPNPDYDPRGASPSESVSSPEPSGAPMVVRADGDQGFVVGVPGVSYPGPNRPDVLSDRSPQEGPLPPVVNRGDFEIEIVDGTPHVRLYTVVSMPQLPDGDVASGKPPAADVGDVQQDPSTGKILILNARLGRPLSVFVGRPLSALQVLAAAEAELAESQPWRSAVPPVIRSYLVPVDVVRELSGGAVAPEAYPNQANGRVANVWPEFGPNLFAVPQSLVGELAASVAPNSLVTYTSGLGKEELLRGEWAGAVEHIDGLRERLGVPRTELLPEWRPWPTMDELDRGSTWRVRRVGRGLRRHYATWQEVVSQPGGAPSTLPPDESVPFEERKVALEEFVARHLGAGMLGRCVDHGRGGSCVVDEFMESTVRPWADQAAIAEVLAEDHGRMLKDLNITGKGAENDFAALREQRPEREAHQRRVGARITEMWRDEGASPHEIIDYLVAKFPELSHKYDEITVWNERYTYYEHAQMVLGQYLKLARAEAAEDRLVPVDTVVKAILFHDIEKDNAKRQQRSRFEQYRDEFADFGRRGEEAAAEYGDEMARIAREAGAGRHDAAAEHVLAVDMVRRYGGIFADDRQLAIAVDLIDSDPFGFYLMGRHSADDVFEYIARMALRVSGDSGASFGSVPELAESSTRDIQRLFNEFHQYYQADFSSYTSDSTYRKREGSEPLNGLPTFDRYLGFRDGKLTRTADERHFEYSGRYREKFAELAAMFASPEAVRASYERIAPPASDAQSPSGAQRASDGELEAGPESASTAVGEGVRGRHRRRFSRWLRNCFGADSDSEGQRLEGAAVPTAEVASPSVNEADVRVVRDADGEVALVGFLSREGDEAAVANLARRMPAGGHRTYRAKTRVGPVAVTRRRRVPWPRQRPPLYLYVHGDGVSGRVGGGAVGAAAFARMAWSMKVFQEAAVQQRPIVLLSCDARSNPVRDAGFASELAKEFDKRGHAGGLWSVFGSPMVVDTRGRLDLREGKFVYHGERPASTSGGLRSWLTEFDRGRRSTPAARAIFDGHGRRLSLGESDAVSDMEMASSASRAAPQSGTVDDIEMVASPQQGQRGTEAGPSHGSRQARSIESLSVPEAQRMGLVPHALDYPKRISRAKPKPDPLAENLGVWERIGELRSELGQADGADVDRIRAEIDEQRARLSGMLDAFLAAADAGQLADAIGARLQLIDHLRARRRELVEQGTVLSAPGWEVEHLDEQLVHVADEREVLVSEVAKRRLVDRPYQWMVPGARDLEVVRWLKAFGETGERPDAELVGASEEQRVVFDGLAGRPGVSWRELSEAQVAALVVVERKGRAQQRRDEERLLARLHRGGEGMEWAKAYPLNDRAEARVLLEDVRRHMNENMLLATNYNFITPRGVLPFMQARPIPDDAPIPLDKICDDPRQEFRSLWEIIKSERDFFLLRRGAHEERLGYAATLQWDRAERMFRPDRDQRAQLPKYAALVSAYQTDGSAGDRYGAFVMYWEPEVANRATYTPADSIAASGAAGINGVTGANNKLGLLAEASPDVVRLAFAQATDFRHESEEFAEWVRNEGYNPDYIPGTYHGEYIEAQIHGSLRWTDLAAVVINYRDSLEDGAPTLQEAERVRTRLLAHARKHAYGFTVVLHKIGDPPPGPELFDQIKARADVRQAADRGEPISAVELAAKYGKDLSWAFEQIFAVVRADVRQAARQRRPRAVDSLVERFAISPEDAEEQIAIDAREDLRRVADKCPEDHYIDAAVNAPKFGKDPQWLEDRIADAARADVREAADAGRPYTKEDLAKRWKRSHKWANDQIKAALAAAIREAADQGTLLTSDDWGGSYQEWVTRYNVHITLVRDSTSAAVRADVREAAEHGSPHRRAELIRKYGPRHHWHLAGYRYALPNHDRVPVGSPPNRQESDARAEVRASVDRGEPYPVEALAKRYGKSRRWAFEQIAAAAHADVLDAADRGEPYSVEALAERYGMSRRWAASRLRGAHALVRGRYARAWEDASSTAASGSPRTAVELAELHGITVEQAQEQIDNAATGDAYRAAKRGAPYTAATLSRRYGMKGASGVLWAQRRIEVAAYEYARLLESTGAVSAFWLQHHFNLPESQAQQVLARAARANVREAADRGEPYTDDEVLDMYSTPDGTPTELAWVRTQVSLAAQADVREAAARGRPYTAEELAKKYGRDEVWAQAQIEAAAREAMREAIASGEPCDAVEFFERFGVPVRWAKEQIEYLRNMPEHSDADTEVG</sequence>
<feature type="compositionally biased region" description="Basic and acidic residues" evidence="2">
    <location>
        <begin position="2110"/>
        <end position="2120"/>
    </location>
</feature>
<feature type="compositionally biased region" description="Low complexity" evidence="2">
    <location>
        <begin position="480"/>
        <end position="543"/>
    </location>
</feature>
<feature type="compositionally biased region" description="Polar residues" evidence="2">
    <location>
        <begin position="801"/>
        <end position="819"/>
    </location>
</feature>
<feature type="compositionally biased region" description="Gly residues" evidence="2">
    <location>
        <begin position="422"/>
        <end position="432"/>
    </location>
</feature>
<feature type="region of interest" description="Disordered" evidence="2">
    <location>
        <begin position="5507"/>
        <end position="5528"/>
    </location>
</feature>
<feature type="domain" description="HTH cro/C1-type" evidence="4">
    <location>
        <begin position="1682"/>
        <end position="1739"/>
    </location>
</feature>
<feature type="transmembrane region" description="Helical" evidence="3">
    <location>
        <begin position="124"/>
        <end position="149"/>
    </location>
</feature>
<name>A4FKZ0_SACEN</name>
<feature type="region of interest" description="Disordered" evidence="2">
    <location>
        <begin position="583"/>
        <end position="675"/>
    </location>
</feature>
<protein>
    <recommendedName>
        <fullName evidence="4">HTH cro/C1-type domain-containing protein</fullName>
    </recommendedName>
</protein>
<keyword evidence="3" id="KW-0472">Membrane</keyword>
<feature type="compositionally biased region" description="Acidic residues" evidence="2">
    <location>
        <begin position="380"/>
        <end position="389"/>
    </location>
</feature>
<feature type="domain" description="HTH cro/C1-type" evidence="4">
    <location>
        <begin position="1769"/>
        <end position="1823"/>
    </location>
</feature>
<feature type="compositionally biased region" description="Low complexity" evidence="2">
    <location>
        <begin position="3644"/>
        <end position="3660"/>
    </location>
</feature>
<feature type="region of interest" description="Disordered" evidence="2">
    <location>
        <begin position="4363"/>
        <end position="4397"/>
    </location>
</feature>
<dbReference type="STRING" id="405948.SACE_5523"/>
<dbReference type="InterPro" id="IPR050807">
    <property type="entry name" value="TransReg_Diox_bact_type"/>
</dbReference>
<dbReference type="PANTHER" id="PTHR46797">
    <property type="entry name" value="HTH-TYPE TRANSCRIPTIONAL REGULATOR"/>
    <property type="match status" value="1"/>
</dbReference>
<dbReference type="PANTHER" id="PTHR46797:SF1">
    <property type="entry name" value="METHYLPHOSPHONATE SYNTHASE"/>
    <property type="match status" value="1"/>
</dbReference>
<feature type="region of interest" description="Disordered" evidence="2">
    <location>
        <begin position="360"/>
        <end position="432"/>
    </location>
</feature>
<feature type="transmembrane region" description="Helical" evidence="3">
    <location>
        <begin position="161"/>
        <end position="179"/>
    </location>
</feature>
<feature type="region of interest" description="Disordered" evidence="2">
    <location>
        <begin position="4659"/>
        <end position="4678"/>
    </location>
</feature>
<feature type="region of interest" description="Disordered" evidence="2">
    <location>
        <begin position="450"/>
        <end position="564"/>
    </location>
</feature>
<dbReference type="InterPro" id="IPR054695">
    <property type="entry name" value="Pierisin-like_dom"/>
</dbReference>